<dbReference type="EMBL" id="MU251262">
    <property type="protein sequence ID" value="KAG9252448.1"/>
    <property type="molecule type" value="Genomic_DNA"/>
</dbReference>
<evidence type="ECO:0000313" key="2">
    <source>
        <dbReference type="EMBL" id="KAG9252448.1"/>
    </source>
</evidence>
<dbReference type="AlphaFoldDB" id="A0A9P8CMH4"/>
<reference evidence="2" key="1">
    <citation type="journal article" date="2021" name="IMA Fungus">
        <title>Genomic characterization of three marine fungi, including Emericellopsis atlantica sp. nov. with signatures of a generalist lifestyle and marine biomass degradation.</title>
        <authorList>
            <person name="Hagestad O.C."/>
            <person name="Hou L."/>
            <person name="Andersen J.H."/>
            <person name="Hansen E.H."/>
            <person name="Altermark B."/>
            <person name="Li C."/>
            <person name="Kuhnert E."/>
            <person name="Cox R.J."/>
            <person name="Crous P.W."/>
            <person name="Spatafora J.W."/>
            <person name="Lail K."/>
            <person name="Amirebrahimi M."/>
            <person name="Lipzen A."/>
            <person name="Pangilinan J."/>
            <person name="Andreopoulos W."/>
            <person name="Hayes R.D."/>
            <person name="Ng V."/>
            <person name="Grigoriev I.V."/>
            <person name="Jackson S.A."/>
            <person name="Sutton T.D.S."/>
            <person name="Dobson A.D.W."/>
            <person name="Rama T."/>
        </authorList>
    </citation>
    <scope>NUCLEOTIDE SEQUENCE</scope>
    <source>
        <strain evidence="2">TS7</strain>
    </source>
</reference>
<proteinExistence type="predicted"/>
<comment type="caution">
    <text evidence="2">The sequence shown here is derived from an EMBL/GenBank/DDBJ whole genome shotgun (WGS) entry which is preliminary data.</text>
</comment>
<dbReference type="GeneID" id="70293260"/>
<dbReference type="InterPro" id="IPR029044">
    <property type="entry name" value="Nucleotide-diphossugar_trans"/>
</dbReference>
<dbReference type="RefSeq" id="XP_046116372.1">
    <property type="nucleotide sequence ID" value="XM_046262357.1"/>
</dbReference>
<protein>
    <submittedName>
        <fullName evidence="2">Glucose N-acetyltransferase</fullName>
    </submittedName>
</protein>
<evidence type="ECO:0000256" key="1">
    <source>
        <dbReference type="SAM" id="MobiDB-lite"/>
    </source>
</evidence>
<gene>
    <name evidence="2" type="ORF">F5Z01DRAFT_638320</name>
</gene>
<keyword evidence="3" id="KW-1185">Reference proteome</keyword>
<sequence>MFSASWTTKWLRLAATALVGLLVCAAIFSSYQVSDITTPWWSLRRSDHQDTAETEDANKDTSTEVPPSSSDVDWSRFAYTQYATDSEYLCNSVMLFEALHRLGSRADRVLMYPSHMMPNIEVEQTTTDDQRLLRKAAEQYKVRLVPVEVQHRSGDDATWADSFTKLLAFNQTQYSRVLSLDSDSTLLQSMDELFLLPDCPVALPRAYWLLPDNVLSSQVLLIQPTEHEFNRVYDAIGTAGDDDYDMEIVNNLYKDNAMILPHRSYDMLTGEFRNLGEHVHYLGNGYETWDPVAHFNEAKFLHFSDWPVPKPWHQMSDKLREEKQPACRQVEGVEKCVEREMWNDFYDDFRERRDTSETTTMMPAALAYVIDCLDMSQVADSARQCPSSYLSSEWIVLEASRTADPAYGDHKKEQPWHYVPQWDAQDVAASDRLPRA</sequence>
<dbReference type="SUPFAM" id="SSF53448">
    <property type="entry name" value="Nucleotide-diphospho-sugar transferases"/>
    <property type="match status" value="1"/>
</dbReference>
<dbReference type="InterPro" id="IPR050587">
    <property type="entry name" value="GNT1/Glycosyltrans_8"/>
</dbReference>
<dbReference type="Proteomes" id="UP000887229">
    <property type="component" value="Unassembled WGS sequence"/>
</dbReference>
<name>A0A9P8CMH4_9HYPO</name>
<feature type="region of interest" description="Disordered" evidence="1">
    <location>
        <begin position="47"/>
        <end position="71"/>
    </location>
</feature>
<organism evidence="2 3">
    <name type="scientific">Emericellopsis atlantica</name>
    <dbReference type="NCBI Taxonomy" id="2614577"/>
    <lineage>
        <taxon>Eukaryota</taxon>
        <taxon>Fungi</taxon>
        <taxon>Dikarya</taxon>
        <taxon>Ascomycota</taxon>
        <taxon>Pezizomycotina</taxon>
        <taxon>Sordariomycetes</taxon>
        <taxon>Hypocreomycetidae</taxon>
        <taxon>Hypocreales</taxon>
        <taxon>Bionectriaceae</taxon>
        <taxon>Emericellopsis</taxon>
    </lineage>
</organism>
<evidence type="ECO:0000313" key="3">
    <source>
        <dbReference type="Proteomes" id="UP000887229"/>
    </source>
</evidence>
<dbReference type="PANTHER" id="PTHR11183">
    <property type="entry name" value="GLYCOGENIN SUBFAMILY MEMBER"/>
    <property type="match status" value="1"/>
</dbReference>
<dbReference type="OrthoDB" id="2014201at2759"/>
<accession>A0A9P8CMH4</accession>
<feature type="compositionally biased region" description="Basic and acidic residues" evidence="1">
    <location>
        <begin position="47"/>
        <end position="62"/>
    </location>
</feature>
<dbReference type="Gene3D" id="3.90.550.10">
    <property type="entry name" value="Spore Coat Polysaccharide Biosynthesis Protein SpsA, Chain A"/>
    <property type="match status" value="1"/>
</dbReference>